<dbReference type="PANTHER" id="PTHR10855:SF1">
    <property type="entry name" value="26S PROTEASOME NON-ATPASE REGULATORY SUBUNIT 12"/>
    <property type="match status" value="1"/>
</dbReference>
<dbReference type="SMART" id="SM00088">
    <property type="entry name" value="PINT"/>
    <property type="match status" value="1"/>
</dbReference>
<dbReference type="InterPro" id="IPR036390">
    <property type="entry name" value="WH_DNA-bd_sf"/>
</dbReference>
<keyword evidence="5" id="KW-1185">Reference proteome</keyword>
<accession>A0AB34J1A2</accession>
<dbReference type="Pfam" id="PF18098">
    <property type="entry name" value="RPN5_C"/>
    <property type="match status" value="1"/>
</dbReference>
<reference evidence="4 5" key="1">
    <citation type="journal article" date="2024" name="Science">
        <title>Giant polyketide synthase enzymes in the biosynthesis of giant marine polyether toxins.</title>
        <authorList>
            <person name="Fallon T.R."/>
            <person name="Shende V.V."/>
            <person name="Wierzbicki I.H."/>
            <person name="Pendleton A.L."/>
            <person name="Watervoot N.F."/>
            <person name="Auber R.P."/>
            <person name="Gonzalez D.J."/>
            <person name="Wisecaver J.H."/>
            <person name="Moore B.S."/>
        </authorList>
    </citation>
    <scope>NUCLEOTIDE SEQUENCE [LARGE SCALE GENOMIC DNA]</scope>
    <source>
        <strain evidence="4 5">12B1</strain>
    </source>
</reference>
<feature type="domain" description="PCI" evidence="3">
    <location>
        <begin position="236"/>
        <end position="406"/>
    </location>
</feature>
<sequence>MLSDVGGLGSTEKKSVSYAEPIAKERALATSGQLDGALQNLLSLEKVARLSGDIGGTTELVTAMVELCWEAKDLPKLNETISMLAKRRAQLKQAVTAMVQLASKYVEEISDESAKLELIETLRAVSEGKMFVEVERARLTKALAVIHESKGNMEEARKIMIDTVVETLGGMDKREKTEFILEQVRLCLDTNEFVRANIMSKKINTKVFKDKEIDDLKLRYYAMVVRYHTHSHDWMEIFRAYQAMWSTDLLQKDKAAADRVLKLQVLFLVLSPFDNEQSDAMHNLDQEKGLAKLPLFKQLLKFFITKELFHFYDLKAGLLAELVAMGEFSEAETTLMLDTLHDRVSQHNIEVASLYYERITMERLAQLLALPIEQMEEQLTAMVSKKQMYARLDRPAGIITFAPPKKPNELLNDWASDISQMLNLIEGACHLIHKENMIHKIV</sequence>
<evidence type="ECO:0000313" key="5">
    <source>
        <dbReference type="Proteomes" id="UP001515480"/>
    </source>
</evidence>
<protein>
    <recommendedName>
        <fullName evidence="3">PCI domain-containing protein</fullName>
    </recommendedName>
</protein>
<evidence type="ECO:0000256" key="1">
    <source>
        <dbReference type="ARBA" id="ARBA00006397"/>
    </source>
</evidence>
<gene>
    <name evidence="4" type="ORF">AB1Y20_006778</name>
</gene>
<dbReference type="PANTHER" id="PTHR10855">
    <property type="entry name" value="26S PROTEASOME NON-ATPASE REGULATORY SUBUNIT 12/COP9 SIGNALOSOME COMPLEX SUBUNIT 4"/>
    <property type="match status" value="1"/>
</dbReference>
<dbReference type="Gene3D" id="1.10.10.10">
    <property type="entry name" value="Winged helix-like DNA-binding domain superfamily/Winged helix DNA-binding domain"/>
    <property type="match status" value="1"/>
</dbReference>
<dbReference type="Pfam" id="PF22241">
    <property type="entry name" value="PSMD12-CSN4_N"/>
    <property type="match status" value="1"/>
</dbReference>
<dbReference type="InterPro" id="IPR000717">
    <property type="entry name" value="PCI_dom"/>
</dbReference>
<dbReference type="SUPFAM" id="SSF46785">
    <property type="entry name" value="Winged helix' DNA-binding domain"/>
    <property type="match status" value="1"/>
</dbReference>
<name>A0AB34J1A2_PRYPA</name>
<dbReference type="InterPro" id="IPR054559">
    <property type="entry name" value="PSMD12-CSN4-like_N"/>
</dbReference>
<evidence type="ECO:0000256" key="2">
    <source>
        <dbReference type="ARBA" id="ARBA00022942"/>
    </source>
</evidence>
<dbReference type="FunFam" id="1.10.10.10:FF:000070">
    <property type="entry name" value="26S proteasome non-ATPase regulatory subunit 12"/>
    <property type="match status" value="1"/>
</dbReference>
<dbReference type="InterPro" id="IPR040134">
    <property type="entry name" value="PSMD12/CSN4"/>
</dbReference>
<organism evidence="4 5">
    <name type="scientific">Prymnesium parvum</name>
    <name type="common">Toxic golden alga</name>
    <dbReference type="NCBI Taxonomy" id="97485"/>
    <lineage>
        <taxon>Eukaryota</taxon>
        <taxon>Haptista</taxon>
        <taxon>Haptophyta</taxon>
        <taxon>Prymnesiophyceae</taxon>
        <taxon>Prymnesiales</taxon>
        <taxon>Prymnesiaceae</taxon>
        <taxon>Prymnesium</taxon>
    </lineage>
</organism>
<comment type="caution">
    <text evidence="4">The sequence shown here is derived from an EMBL/GenBank/DDBJ whole genome shotgun (WGS) entry which is preliminary data.</text>
</comment>
<dbReference type="EMBL" id="JBGBPQ010000015">
    <property type="protein sequence ID" value="KAL1510473.1"/>
    <property type="molecule type" value="Genomic_DNA"/>
</dbReference>
<dbReference type="GO" id="GO:0008541">
    <property type="term" value="C:proteasome regulatory particle, lid subcomplex"/>
    <property type="evidence" value="ECO:0007669"/>
    <property type="project" value="TreeGrafter"/>
</dbReference>
<proteinExistence type="inferred from homology"/>
<dbReference type="Pfam" id="PF01399">
    <property type="entry name" value="PCI"/>
    <property type="match status" value="1"/>
</dbReference>
<comment type="similarity">
    <text evidence="1">Belongs to the proteasome subunit p55 family.</text>
</comment>
<evidence type="ECO:0000313" key="4">
    <source>
        <dbReference type="EMBL" id="KAL1510473.1"/>
    </source>
</evidence>
<dbReference type="InterPro" id="IPR040896">
    <property type="entry name" value="RPN5_C"/>
</dbReference>
<evidence type="ECO:0000259" key="3">
    <source>
        <dbReference type="PROSITE" id="PS50250"/>
    </source>
</evidence>
<dbReference type="PROSITE" id="PS50250">
    <property type="entry name" value="PCI"/>
    <property type="match status" value="1"/>
</dbReference>
<dbReference type="AlphaFoldDB" id="A0AB34J1A2"/>
<keyword evidence="2" id="KW-0647">Proteasome</keyword>
<dbReference type="GO" id="GO:0005634">
    <property type="term" value="C:nucleus"/>
    <property type="evidence" value="ECO:0007669"/>
    <property type="project" value="UniProtKB-ARBA"/>
</dbReference>
<dbReference type="InterPro" id="IPR036388">
    <property type="entry name" value="WH-like_DNA-bd_sf"/>
</dbReference>
<dbReference type="Proteomes" id="UP001515480">
    <property type="component" value="Unassembled WGS sequence"/>
</dbReference>
<dbReference type="GO" id="GO:0005737">
    <property type="term" value="C:cytoplasm"/>
    <property type="evidence" value="ECO:0007669"/>
    <property type="project" value="TreeGrafter"/>
</dbReference>